<accession>A0AAD9GTX3</accession>
<proteinExistence type="predicted"/>
<sequence>MIWPLRDDIPCARLPASALLLVEMQLKRLGRPSGMFLTAIQTRDQLLQVGSDRKNPAPVLQTGFNCGRPPLHRSVE</sequence>
<organism evidence="1 2">
    <name type="scientific">Phytophthora citrophthora</name>
    <dbReference type="NCBI Taxonomy" id="4793"/>
    <lineage>
        <taxon>Eukaryota</taxon>
        <taxon>Sar</taxon>
        <taxon>Stramenopiles</taxon>
        <taxon>Oomycota</taxon>
        <taxon>Peronosporomycetes</taxon>
        <taxon>Peronosporales</taxon>
        <taxon>Peronosporaceae</taxon>
        <taxon>Phytophthora</taxon>
    </lineage>
</organism>
<dbReference type="Proteomes" id="UP001259832">
    <property type="component" value="Unassembled WGS sequence"/>
</dbReference>
<keyword evidence="2" id="KW-1185">Reference proteome</keyword>
<dbReference type="EMBL" id="JASMQC010000006">
    <property type="protein sequence ID" value="KAK1944026.1"/>
    <property type="molecule type" value="Genomic_DNA"/>
</dbReference>
<evidence type="ECO:0000313" key="1">
    <source>
        <dbReference type="EMBL" id="KAK1944026.1"/>
    </source>
</evidence>
<protein>
    <submittedName>
        <fullName evidence="1">Uncharacterized protein</fullName>
    </submittedName>
</protein>
<gene>
    <name evidence="1" type="ORF">P3T76_003938</name>
</gene>
<evidence type="ECO:0000313" key="2">
    <source>
        <dbReference type="Proteomes" id="UP001259832"/>
    </source>
</evidence>
<reference evidence="1" key="1">
    <citation type="submission" date="2023-08" db="EMBL/GenBank/DDBJ databases">
        <title>Reference Genome Resource for the Citrus Pathogen Phytophthora citrophthora.</title>
        <authorList>
            <person name="Moller H."/>
            <person name="Coetzee B."/>
            <person name="Rose L.J."/>
            <person name="Van Niekerk J.M."/>
        </authorList>
    </citation>
    <scope>NUCLEOTIDE SEQUENCE</scope>
    <source>
        <strain evidence="1">STE-U-9442</strain>
    </source>
</reference>
<name>A0AAD9GTX3_9STRA</name>
<comment type="caution">
    <text evidence="1">The sequence shown here is derived from an EMBL/GenBank/DDBJ whole genome shotgun (WGS) entry which is preliminary data.</text>
</comment>
<dbReference type="AlphaFoldDB" id="A0AAD9GTX3"/>